<evidence type="ECO:0000256" key="3">
    <source>
        <dbReference type="ARBA" id="ARBA00023242"/>
    </source>
</evidence>
<comment type="similarity">
    <text evidence="4">Belongs to the peptidase T1B family.</text>
</comment>
<name>A0A9P6W3V2_RHOMI</name>
<dbReference type="FunFam" id="3.60.20.10:FF:000014">
    <property type="entry name" value="Proteasome subunit beta type-7"/>
    <property type="match status" value="1"/>
</dbReference>
<dbReference type="CDD" id="cd03760">
    <property type="entry name" value="proteasome_beta_type_4"/>
    <property type="match status" value="1"/>
</dbReference>
<dbReference type="GO" id="GO:0051603">
    <property type="term" value="P:proteolysis involved in protein catabolic process"/>
    <property type="evidence" value="ECO:0007669"/>
    <property type="project" value="InterPro"/>
</dbReference>
<dbReference type="PANTHER" id="PTHR32194:SF6">
    <property type="entry name" value="PROTEASOME SUBUNIT BETA"/>
    <property type="match status" value="1"/>
</dbReference>
<evidence type="ECO:0000256" key="4">
    <source>
        <dbReference type="PIRNR" id="PIRNR001213"/>
    </source>
</evidence>
<evidence type="ECO:0000313" key="6">
    <source>
        <dbReference type="Proteomes" id="UP000777482"/>
    </source>
</evidence>
<dbReference type="Gene3D" id="3.60.20.10">
    <property type="entry name" value="Glutamine Phosphoribosylpyrophosphate, subunit 1, domain 1"/>
    <property type="match status" value="1"/>
</dbReference>
<gene>
    <name evidence="5" type="primary">PRE4</name>
    <name evidence="5" type="ORF">C6P46_003841</name>
</gene>
<sequence>MTRPTLLNHGRTKPPTDAFNQGVQRTQQPIVTGTSVLGLKFKDGVMLAADCLASYGSLARFKDIRRLYKVSESTMIGASGDMADFQQVKHMLQGLMTDEIITEDGHELSTSQIFEYLSNVMYARRNKFDPYWNALLVAGVENGEPFLAHVDLLGVTYSSPSIATGFGMHLAQPLLRKALDDLGPDGEKSLSEDDARKILENAMRVLFYRDARSLNKFQIATVKADGVVIGEPQEAETSWSFAEGLRGYGNSDETC</sequence>
<dbReference type="PIRSF" id="PIRSF001213">
    <property type="entry name" value="Psome_endopept_beta"/>
    <property type="match status" value="1"/>
</dbReference>
<comment type="function">
    <text evidence="4">Non-catalytic component of the proteasome.</text>
</comment>
<dbReference type="AlphaFoldDB" id="A0A9P6W3V2"/>
<dbReference type="PANTHER" id="PTHR32194">
    <property type="entry name" value="METALLOPROTEASE TLDD"/>
    <property type="match status" value="1"/>
</dbReference>
<evidence type="ECO:0000256" key="2">
    <source>
        <dbReference type="ARBA" id="ARBA00022942"/>
    </source>
</evidence>
<dbReference type="InterPro" id="IPR016050">
    <property type="entry name" value="Proteasome_bsu_CS"/>
</dbReference>
<dbReference type="PROSITE" id="PS51476">
    <property type="entry name" value="PROTEASOME_BETA_2"/>
    <property type="match status" value="1"/>
</dbReference>
<dbReference type="GO" id="GO:0019774">
    <property type="term" value="C:proteasome core complex, beta-subunit complex"/>
    <property type="evidence" value="ECO:0007669"/>
    <property type="project" value="UniProtKB-UniRule"/>
</dbReference>
<dbReference type="InterPro" id="IPR016295">
    <property type="entry name" value="Proteasome_beta4"/>
</dbReference>
<dbReference type="GO" id="GO:0005634">
    <property type="term" value="C:nucleus"/>
    <property type="evidence" value="ECO:0007669"/>
    <property type="project" value="UniProtKB-SubCell"/>
</dbReference>
<dbReference type="GO" id="GO:0005737">
    <property type="term" value="C:cytoplasm"/>
    <property type="evidence" value="ECO:0007669"/>
    <property type="project" value="UniProtKB-SubCell"/>
</dbReference>
<keyword evidence="1 4" id="KW-0963">Cytoplasm</keyword>
<evidence type="ECO:0000256" key="1">
    <source>
        <dbReference type="ARBA" id="ARBA00022490"/>
    </source>
</evidence>
<evidence type="ECO:0000313" key="5">
    <source>
        <dbReference type="EMBL" id="KAG0661739.1"/>
    </source>
</evidence>
<dbReference type="Proteomes" id="UP000777482">
    <property type="component" value="Unassembled WGS sequence"/>
</dbReference>
<dbReference type="InterPro" id="IPR023333">
    <property type="entry name" value="Proteasome_suB-type"/>
</dbReference>
<reference evidence="5 6" key="1">
    <citation type="submission" date="2020-11" db="EMBL/GenBank/DDBJ databases">
        <title>Kefir isolates.</title>
        <authorList>
            <person name="Marcisauskas S."/>
            <person name="Kim Y."/>
            <person name="Blasche S."/>
        </authorList>
    </citation>
    <scope>NUCLEOTIDE SEQUENCE [LARGE SCALE GENOMIC DNA]</scope>
    <source>
        <strain evidence="5 6">KR</strain>
    </source>
</reference>
<dbReference type="Pfam" id="PF00227">
    <property type="entry name" value="Proteasome"/>
    <property type="match status" value="1"/>
</dbReference>
<dbReference type="EMBL" id="PUHQ01000032">
    <property type="protein sequence ID" value="KAG0661739.1"/>
    <property type="molecule type" value="Genomic_DNA"/>
</dbReference>
<keyword evidence="6" id="KW-1185">Reference proteome</keyword>
<organism evidence="5 6">
    <name type="scientific">Rhodotorula mucilaginosa</name>
    <name type="common">Yeast</name>
    <name type="synonym">Rhodotorula rubra</name>
    <dbReference type="NCBI Taxonomy" id="5537"/>
    <lineage>
        <taxon>Eukaryota</taxon>
        <taxon>Fungi</taxon>
        <taxon>Dikarya</taxon>
        <taxon>Basidiomycota</taxon>
        <taxon>Pucciniomycotina</taxon>
        <taxon>Microbotryomycetes</taxon>
        <taxon>Sporidiobolales</taxon>
        <taxon>Sporidiobolaceae</taxon>
        <taxon>Rhodotorula</taxon>
    </lineage>
</organism>
<comment type="subcellular location">
    <subcellularLocation>
        <location evidence="4">Cytoplasm</location>
    </subcellularLocation>
    <subcellularLocation>
        <location evidence="4">Nucleus</location>
    </subcellularLocation>
</comment>
<proteinExistence type="inferred from homology"/>
<dbReference type="OrthoDB" id="10248542at2759"/>
<protein>
    <recommendedName>
        <fullName evidence="4">Proteasome subunit beta</fullName>
    </recommendedName>
</protein>
<keyword evidence="3 4" id="KW-0539">Nucleus</keyword>
<comment type="caution">
    <text evidence="5">The sequence shown here is derived from an EMBL/GenBank/DDBJ whole genome shotgun (WGS) entry which is preliminary data.</text>
</comment>
<keyword evidence="2 4" id="KW-0647">Proteasome</keyword>
<dbReference type="InterPro" id="IPR001353">
    <property type="entry name" value="Proteasome_sua/b"/>
</dbReference>
<dbReference type="SUPFAM" id="SSF56235">
    <property type="entry name" value="N-terminal nucleophile aminohydrolases (Ntn hydrolases)"/>
    <property type="match status" value="1"/>
</dbReference>
<accession>A0A9P6W3V2</accession>
<dbReference type="PROSITE" id="PS00854">
    <property type="entry name" value="PROTEASOME_BETA_1"/>
    <property type="match status" value="1"/>
</dbReference>
<dbReference type="InterPro" id="IPR029055">
    <property type="entry name" value="Ntn_hydrolases_N"/>
</dbReference>